<name>A0A443S145_9ACAR</name>
<feature type="non-terminal residue" evidence="7">
    <location>
        <position position="1"/>
    </location>
</feature>
<gene>
    <name evidence="7" type="ORF">B4U80_14173</name>
</gene>
<dbReference type="InterPro" id="IPR013083">
    <property type="entry name" value="Znf_RING/FYVE/PHD"/>
</dbReference>
<dbReference type="Proteomes" id="UP000288716">
    <property type="component" value="Unassembled WGS sequence"/>
</dbReference>
<evidence type="ECO:0000256" key="4">
    <source>
        <dbReference type="PROSITE-ProRule" id="PRU00175"/>
    </source>
</evidence>
<proteinExistence type="predicted"/>
<dbReference type="PANTHER" id="PTHR45969:SF69">
    <property type="entry name" value="FINGER DOMAIN PROTEIN, PUTATIVE (AFU_ORTHOLOGUE AFUA_3G12190)-RELATED"/>
    <property type="match status" value="1"/>
</dbReference>
<feature type="compositionally biased region" description="Polar residues" evidence="5">
    <location>
        <begin position="34"/>
        <end position="69"/>
    </location>
</feature>
<feature type="region of interest" description="Disordered" evidence="5">
    <location>
        <begin position="34"/>
        <end position="109"/>
    </location>
</feature>
<dbReference type="PANTHER" id="PTHR45969">
    <property type="entry name" value="RING ZINC FINGER PROTEIN-RELATED"/>
    <property type="match status" value="1"/>
</dbReference>
<evidence type="ECO:0000313" key="7">
    <source>
        <dbReference type="EMBL" id="RWS21203.1"/>
    </source>
</evidence>
<accession>A0A443S145</accession>
<dbReference type="GO" id="GO:0016567">
    <property type="term" value="P:protein ubiquitination"/>
    <property type="evidence" value="ECO:0007669"/>
    <property type="project" value="TreeGrafter"/>
</dbReference>
<dbReference type="Gene3D" id="3.30.40.10">
    <property type="entry name" value="Zinc/RING finger domain, C3HC4 (zinc finger)"/>
    <property type="match status" value="2"/>
</dbReference>
<evidence type="ECO:0000256" key="2">
    <source>
        <dbReference type="ARBA" id="ARBA00022771"/>
    </source>
</evidence>
<evidence type="ECO:0000256" key="3">
    <source>
        <dbReference type="ARBA" id="ARBA00022833"/>
    </source>
</evidence>
<dbReference type="AlphaFoldDB" id="A0A443S145"/>
<protein>
    <recommendedName>
        <fullName evidence="6">RING-type domain-containing protein</fullName>
    </recommendedName>
</protein>
<evidence type="ECO:0000256" key="5">
    <source>
        <dbReference type="SAM" id="MobiDB-lite"/>
    </source>
</evidence>
<dbReference type="PROSITE" id="PS50089">
    <property type="entry name" value="ZF_RING_2"/>
    <property type="match status" value="2"/>
</dbReference>
<organism evidence="7 8">
    <name type="scientific">Leptotrombidium deliense</name>
    <dbReference type="NCBI Taxonomy" id="299467"/>
    <lineage>
        <taxon>Eukaryota</taxon>
        <taxon>Metazoa</taxon>
        <taxon>Ecdysozoa</taxon>
        <taxon>Arthropoda</taxon>
        <taxon>Chelicerata</taxon>
        <taxon>Arachnida</taxon>
        <taxon>Acari</taxon>
        <taxon>Acariformes</taxon>
        <taxon>Trombidiformes</taxon>
        <taxon>Prostigmata</taxon>
        <taxon>Anystina</taxon>
        <taxon>Parasitengona</taxon>
        <taxon>Trombiculoidea</taxon>
        <taxon>Trombiculidae</taxon>
        <taxon>Leptotrombidium</taxon>
    </lineage>
</organism>
<evidence type="ECO:0000256" key="1">
    <source>
        <dbReference type="ARBA" id="ARBA00022723"/>
    </source>
</evidence>
<comment type="caution">
    <text evidence="7">The sequence shown here is derived from an EMBL/GenBank/DDBJ whole genome shotgun (WGS) entry which is preliminary data.</text>
</comment>
<evidence type="ECO:0000313" key="8">
    <source>
        <dbReference type="Proteomes" id="UP000288716"/>
    </source>
</evidence>
<keyword evidence="2 4" id="KW-0863">Zinc-finger</keyword>
<keyword evidence="3" id="KW-0862">Zinc</keyword>
<reference evidence="7 8" key="1">
    <citation type="journal article" date="2018" name="Gigascience">
        <title>Genomes of trombidid mites reveal novel predicted allergens and laterally-transferred genes associated with secondary metabolism.</title>
        <authorList>
            <person name="Dong X."/>
            <person name="Chaisiri K."/>
            <person name="Xia D."/>
            <person name="Armstrong S.D."/>
            <person name="Fang Y."/>
            <person name="Donnelly M.J."/>
            <person name="Kadowaki T."/>
            <person name="McGarry J.W."/>
            <person name="Darby A.C."/>
            <person name="Makepeace B.L."/>
        </authorList>
    </citation>
    <scope>NUCLEOTIDE SEQUENCE [LARGE SCALE GENOMIC DNA]</scope>
    <source>
        <strain evidence="7">UoL-UT</strain>
    </source>
</reference>
<evidence type="ECO:0000259" key="6">
    <source>
        <dbReference type="PROSITE" id="PS50089"/>
    </source>
</evidence>
<sequence>IMEDFRKKWTVIASTVPRDVLRDVLVDFLKSPIENSESTEPAPSNTVLAPSTSRKSNVSRSDGSNQQVESAIDDEDIIYRPASSKRNRTFQDAARNKQHRANHRDRGAVNVEHSAPTSIQRRETFSAAIGASVGAVSTNVIPAPVAPPSASTKRVNDGESLQCAVCQNSIEATQEIKLNCCPHKFHIRCLKHAFLWDTKCPCFICTANIYVHDDSDVQIISDDERTSENDTTTNDEYDFDDIGDEDYIMECTICARQINGNKASMITKCRQSRRGHYCHKTCLETWITAIEPTNSFSKTCPADNCNNLADSYVDHTNCKYSHIRVCRVASVEMDKTVTLYNFRRIRIDRRNRRRN</sequence>
<feature type="domain" description="RING-type" evidence="6">
    <location>
        <begin position="163"/>
        <end position="206"/>
    </location>
</feature>
<dbReference type="InterPro" id="IPR001841">
    <property type="entry name" value="Znf_RING"/>
</dbReference>
<dbReference type="EMBL" id="NCKV01013200">
    <property type="protein sequence ID" value="RWS21203.1"/>
    <property type="molecule type" value="Genomic_DNA"/>
</dbReference>
<dbReference type="GO" id="GO:0008270">
    <property type="term" value="F:zinc ion binding"/>
    <property type="evidence" value="ECO:0007669"/>
    <property type="project" value="UniProtKB-KW"/>
</dbReference>
<dbReference type="VEuPathDB" id="VectorBase:LDEU010837"/>
<keyword evidence="8" id="KW-1185">Reference proteome</keyword>
<dbReference type="SUPFAM" id="SSF57850">
    <property type="entry name" value="RING/U-box"/>
    <property type="match status" value="2"/>
</dbReference>
<feature type="domain" description="RING-type" evidence="6">
    <location>
        <begin position="251"/>
        <end position="304"/>
    </location>
</feature>
<keyword evidence="1" id="KW-0479">Metal-binding</keyword>
<dbReference type="GO" id="GO:0061630">
    <property type="term" value="F:ubiquitin protein ligase activity"/>
    <property type="evidence" value="ECO:0007669"/>
    <property type="project" value="TreeGrafter"/>
</dbReference>